<keyword evidence="3 6" id="KW-0808">Transferase</keyword>
<organism evidence="8 9">
    <name type="scientific">Durusdinium trenchii</name>
    <dbReference type="NCBI Taxonomy" id="1381693"/>
    <lineage>
        <taxon>Eukaryota</taxon>
        <taxon>Sar</taxon>
        <taxon>Alveolata</taxon>
        <taxon>Dinophyceae</taxon>
        <taxon>Suessiales</taxon>
        <taxon>Symbiodiniaceae</taxon>
        <taxon>Durusdinium</taxon>
    </lineage>
</organism>
<feature type="domain" description="PARP catalytic" evidence="7">
    <location>
        <begin position="1"/>
        <end position="204"/>
    </location>
</feature>
<keyword evidence="2 6" id="KW-0328">Glycosyltransferase</keyword>
<evidence type="ECO:0000256" key="2">
    <source>
        <dbReference type="ARBA" id="ARBA00022676"/>
    </source>
</evidence>
<comment type="caution">
    <text evidence="8">The sequence shown here is derived from an EMBL/GenBank/DDBJ whole genome shotgun (WGS) entry which is preliminary data.</text>
</comment>
<dbReference type="Proteomes" id="UP001642484">
    <property type="component" value="Unassembled WGS sequence"/>
</dbReference>
<accession>A0ABP0NM36</accession>
<evidence type="ECO:0000256" key="6">
    <source>
        <dbReference type="RuleBase" id="RU362114"/>
    </source>
</evidence>
<evidence type="ECO:0000256" key="5">
    <source>
        <dbReference type="ARBA" id="ARBA00023242"/>
    </source>
</evidence>
<evidence type="ECO:0000259" key="7">
    <source>
        <dbReference type="PROSITE" id="PS51059"/>
    </source>
</evidence>
<comment type="subcellular location">
    <subcellularLocation>
        <location evidence="1">Nucleus</location>
    </subcellularLocation>
</comment>
<evidence type="ECO:0000256" key="4">
    <source>
        <dbReference type="ARBA" id="ARBA00023027"/>
    </source>
</evidence>
<keyword evidence="9" id="KW-1185">Reference proteome</keyword>
<evidence type="ECO:0000256" key="3">
    <source>
        <dbReference type="ARBA" id="ARBA00022679"/>
    </source>
</evidence>
<gene>
    <name evidence="8" type="ORF">CCMP2556_LOCUS31682</name>
</gene>
<dbReference type="PANTHER" id="PTHR14453:SF67">
    <property type="entry name" value="POLY [ADP-RIBOSE] POLYMERASE"/>
    <property type="match status" value="1"/>
</dbReference>
<evidence type="ECO:0000256" key="1">
    <source>
        <dbReference type="ARBA" id="ARBA00004123"/>
    </source>
</evidence>
<sequence>MGKAASAVPGEAVPGRSDAEMVSTGLLLESKLIAEAKETDERRLRDELEERIPEAHILGIYRVLGSPDCFSGPDQQRQQPEERDLWHGTAWSFVPKILKQGFNRSFAGRHGTLLGHATYFSSDPRYSMRFCGKKGGADGTKVLVVARVLVGRYCKGSPTDVEPPLLNSQGDRFDTTVDNAEAPSIFAVFRDFQALPLFLVEIVA</sequence>
<name>A0ABP0NM36_9DINO</name>
<protein>
    <recommendedName>
        <fullName evidence="6">Poly [ADP-ribose] polymerase</fullName>
        <shortName evidence="6">PARP</shortName>
        <ecNumber evidence="6">2.4.2.-</ecNumber>
    </recommendedName>
</protein>
<dbReference type="PROSITE" id="PS51059">
    <property type="entry name" value="PARP_CATALYTIC"/>
    <property type="match status" value="1"/>
</dbReference>
<keyword evidence="5" id="KW-0539">Nucleus</keyword>
<evidence type="ECO:0000313" key="9">
    <source>
        <dbReference type="Proteomes" id="UP001642484"/>
    </source>
</evidence>
<dbReference type="CDD" id="cd01439">
    <property type="entry name" value="TCCD_inducible_PARP_like"/>
    <property type="match status" value="1"/>
</dbReference>
<dbReference type="SUPFAM" id="SSF56399">
    <property type="entry name" value="ADP-ribosylation"/>
    <property type="match status" value="1"/>
</dbReference>
<dbReference type="EC" id="2.4.2.-" evidence="6"/>
<reference evidence="8 9" key="1">
    <citation type="submission" date="2024-02" db="EMBL/GenBank/DDBJ databases">
        <authorList>
            <person name="Chen Y."/>
            <person name="Shah S."/>
            <person name="Dougan E. K."/>
            <person name="Thang M."/>
            <person name="Chan C."/>
        </authorList>
    </citation>
    <scope>NUCLEOTIDE SEQUENCE [LARGE SCALE GENOMIC DNA]</scope>
</reference>
<evidence type="ECO:0000313" key="8">
    <source>
        <dbReference type="EMBL" id="CAK9064473.1"/>
    </source>
</evidence>
<dbReference type="Gene3D" id="3.90.228.10">
    <property type="match status" value="1"/>
</dbReference>
<dbReference type="Pfam" id="PF00644">
    <property type="entry name" value="PARP"/>
    <property type="match status" value="1"/>
</dbReference>
<dbReference type="EMBL" id="CAXAMN010021917">
    <property type="protein sequence ID" value="CAK9064473.1"/>
    <property type="molecule type" value="Genomic_DNA"/>
</dbReference>
<dbReference type="InterPro" id="IPR052056">
    <property type="entry name" value="Mono-ARTD/PARP"/>
</dbReference>
<proteinExistence type="predicted"/>
<dbReference type="PANTHER" id="PTHR14453">
    <property type="entry name" value="PARP/ZINC FINGER CCCH TYPE DOMAIN CONTAINING PROTEIN"/>
    <property type="match status" value="1"/>
</dbReference>
<dbReference type="InterPro" id="IPR012317">
    <property type="entry name" value="Poly(ADP-ribose)pol_cat_dom"/>
</dbReference>
<keyword evidence="4 6" id="KW-0520">NAD</keyword>